<reference evidence="1 2" key="3">
    <citation type="journal article" date="2013" name="Rice">
        <title>Improvement of the Oryza sativa Nipponbare reference genome using next generation sequence and optical map data.</title>
        <authorList>
            <person name="Kawahara Y."/>
            <person name="de la Bastide M."/>
            <person name="Hamilton J.P."/>
            <person name="Kanamori H."/>
            <person name="McCombie W.R."/>
            <person name="Ouyang S."/>
            <person name="Schwartz D.C."/>
            <person name="Tanaka T."/>
            <person name="Wu J."/>
            <person name="Zhou S."/>
            <person name="Childs K.L."/>
            <person name="Davidson R.M."/>
            <person name="Lin H."/>
            <person name="Quesada-Ocampo L."/>
            <person name="Vaillancourt B."/>
            <person name="Sakai H."/>
            <person name="Lee S.S."/>
            <person name="Kim J."/>
            <person name="Numa H."/>
            <person name="Itoh T."/>
            <person name="Buell C.R."/>
            <person name="Matsumoto T."/>
        </authorList>
    </citation>
    <scope>NUCLEOTIDE SEQUENCE [LARGE SCALE GENOMIC DNA]</scope>
    <source>
        <strain evidence="2">cv. Nipponbare</strain>
    </source>
</reference>
<dbReference type="InParanoid" id="A0A0P0WEP5"/>
<evidence type="ECO:0000313" key="1">
    <source>
        <dbReference type="EMBL" id="BAS90821.1"/>
    </source>
</evidence>
<dbReference type="EMBL" id="AP014960">
    <property type="protein sequence ID" value="BAS90821.1"/>
    <property type="molecule type" value="Genomic_DNA"/>
</dbReference>
<dbReference type="SMR" id="A0A0P0WEP5"/>
<proteinExistence type="predicted"/>
<reference evidence="2" key="1">
    <citation type="journal article" date="2005" name="Nature">
        <title>The map-based sequence of the rice genome.</title>
        <authorList>
            <consortium name="International rice genome sequencing project (IRGSP)"/>
            <person name="Matsumoto T."/>
            <person name="Wu J."/>
            <person name="Kanamori H."/>
            <person name="Katayose Y."/>
            <person name="Fujisawa M."/>
            <person name="Namiki N."/>
            <person name="Mizuno H."/>
            <person name="Yamamoto K."/>
            <person name="Antonio B.A."/>
            <person name="Baba T."/>
            <person name="Sakata K."/>
            <person name="Nagamura Y."/>
            <person name="Aoki H."/>
            <person name="Arikawa K."/>
            <person name="Arita K."/>
            <person name="Bito T."/>
            <person name="Chiden Y."/>
            <person name="Fujitsuka N."/>
            <person name="Fukunaka R."/>
            <person name="Hamada M."/>
            <person name="Harada C."/>
            <person name="Hayashi A."/>
            <person name="Hijishita S."/>
            <person name="Honda M."/>
            <person name="Hosokawa S."/>
            <person name="Ichikawa Y."/>
            <person name="Idonuma A."/>
            <person name="Iijima M."/>
            <person name="Ikeda M."/>
            <person name="Ikeno M."/>
            <person name="Ito K."/>
            <person name="Ito S."/>
            <person name="Ito T."/>
            <person name="Ito Y."/>
            <person name="Ito Y."/>
            <person name="Iwabuchi A."/>
            <person name="Kamiya K."/>
            <person name="Karasawa W."/>
            <person name="Kurita K."/>
            <person name="Katagiri S."/>
            <person name="Kikuta A."/>
            <person name="Kobayashi H."/>
            <person name="Kobayashi N."/>
            <person name="Machita K."/>
            <person name="Maehara T."/>
            <person name="Masukawa M."/>
            <person name="Mizubayashi T."/>
            <person name="Mukai Y."/>
            <person name="Nagasaki H."/>
            <person name="Nagata Y."/>
            <person name="Naito S."/>
            <person name="Nakashima M."/>
            <person name="Nakama Y."/>
            <person name="Nakamichi Y."/>
            <person name="Nakamura M."/>
            <person name="Meguro A."/>
            <person name="Negishi M."/>
            <person name="Ohta I."/>
            <person name="Ohta T."/>
            <person name="Okamoto M."/>
            <person name="Ono N."/>
            <person name="Saji S."/>
            <person name="Sakaguchi M."/>
            <person name="Sakai K."/>
            <person name="Shibata M."/>
            <person name="Shimokawa T."/>
            <person name="Song J."/>
            <person name="Takazaki Y."/>
            <person name="Terasawa K."/>
            <person name="Tsugane M."/>
            <person name="Tsuji K."/>
            <person name="Ueda S."/>
            <person name="Waki K."/>
            <person name="Yamagata H."/>
            <person name="Yamamoto M."/>
            <person name="Yamamoto S."/>
            <person name="Yamane H."/>
            <person name="Yoshiki S."/>
            <person name="Yoshihara R."/>
            <person name="Yukawa K."/>
            <person name="Zhong H."/>
            <person name="Yano M."/>
            <person name="Yuan Q."/>
            <person name="Ouyang S."/>
            <person name="Liu J."/>
            <person name="Jones K.M."/>
            <person name="Gansberger K."/>
            <person name="Moffat K."/>
            <person name="Hill J."/>
            <person name="Bera J."/>
            <person name="Fadrosh D."/>
            <person name="Jin S."/>
            <person name="Johri S."/>
            <person name="Kim M."/>
            <person name="Overton L."/>
            <person name="Reardon M."/>
            <person name="Tsitrin T."/>
            <person name="Vuong H."/>
            <person name="Weaver B."/>
            <person name="Ciecko A."/>
            <person name="Tallon L."/>
            <person name="Jackson J."/>
            <person name="Pai G."/>
            <person name="Aken S.V."/>
            <person name="Utterback T."/>
            <person name="Reidmuller S."/>
            <person name="Feldblyum T."/>
            <person name="Hsiao J."/>
            <person name="Zismann V."/>
            <person name="Iobst S."/>
            <person name="de Vazeille A.R."/>
            <person name="Buell C.R."/>
            <person name="Ying K."/>
            <person name="Li Y."/>
            <person name="Lu T."/>
            <person name="Huang Y."/>
            <person name="Zhao Q."/>
            <person name="Feng Q."/>
            <person name="Zhang L."/>
            <person name="Zhu J."/>
            <person name="Weng Q."/>
            <person name="Mu J."/>
            <person name="Lu Y."/>
            <person name="Fan D."/>
            <person name="Liu Y."/>
            <person name="Guan J."/>
            <person name="Zhang Y."/>
            <person name="Yu S."/>
            <person name="Liu X."/>
            <person name="Zhang Y."/>
            <person name="Hong G."/>
            <person name="Han B."/>
            <person name="Choisne N."/>
            <person name="Demange N."/>
            <person name="Orjeda G."/>
            <person name="Samain S."/>
            <person name="Cattolico L."/>
            <person name="Pelletier E."/>
            <person name="Couloux A."/>
            <person name="Segurens B."/>
            <person name="Wincker P."/>
            <person name="D'Hont A."/>
            <person name="Scarpelli C."/>
            <person name="Weissenbach J."/>
            <person name="Salanoubat M."/>
            <person name="Quetier F."/>
            <person name="Yu Y."/>
            <person name="Kim H.R."/>
            <person name="Rambo T."/>
            <person name="Currie J."/>
            <person name="Collura K."/>
            <person name="Luo M."/>
            <person name="Yang T."/>
            <person name="Ammiraju J.S.S."/>
            <person name="Engler F."/>
            <person name="Soderlund C."/>
            <person name="Wing R.A."/>
            <person name="Palmer L.E."/>
            <person name="de la Bastide M."/>
            <person name="Spiegel L."/>
            <person name="Nascimento L."/>
            <person name="Zutavern T."/>
            <person name="O'Shaughnessy A."/>
            <person name="Dike S."/>
            <person name="Dedhia N."/>
            <person name="Preston R."/>
            <person name="Balija V."/>
            <person name="McCombie W.R."/>
            <person name="Chow T."/>
            <person name="Chen H."/>
            <person name="Chung M."/>
            <person name="Chen C."/>
            <person name="Shaw J."/>
            <person name="Wu H."/>
            <person name="Hsiao K."/>
            <person name="Chao Y."/>
            <person name="Chu M."/>
            <person name="Cheng C."/>
            <person name="Hour A."/>
            <person name="Lee P."/>
            <person name="Lin S."/>
            <person name="Lin Y."/>
            <person name="Liou J."/>
            <person name="Liu S."/>
            <person name="Hsing Y."/>
            <person name="Raghuvanshi S."/>
            <person name="Mohanty A."/>
            <person name="Bharti A.K."/>
            <person name="Gaur A."/>
            <person name="Gupta V."/>
            <person name="Kumar D."/>
            <person name="Ravi V."/>
            <person name="Vij S."/>
            <person name="Kapur A."/>
            <person name="Khurana P."/>
            <person name="Khurana P."/>
            <person name="Khurana J.P."/>
            <person name="Tyagi A.K."/>
            <person name="Gaikwad K."/>
            <person name="Singh A."/>
            <person name="Dalal V."/>
            <person name="Srivastava S."/>
            <person name="Dixit A."/>
            <person name="Pal A.K."/>
            <person name="Ghazi I.A."/>
            <person name="Yadav M."/>
            <person name="Pandit A."/>
            <person name="Bhargava A."/>
            <person name="Sureshbabu K."/>
            <person name="Batra K."/>
            <person name="Sharma T.R."/>
            <person name="Mohapatra T."/>
            <person name="Singh N.K."/>
            <person name="Messing J."/>
            <person name="Nelson A.B."/>
            <person name="Fuks G."/>
            <person name="Kavchok S."/>
            <person name="Keizer G."/>
            <person name="Linton E."/>
            <person name="Llaca V."/>
            <person name="Song R."/>
            <person name="Tanyolac B."/>
            <person name="Young S."/>
            <person name="Ho-Il K."/>
            <person name="Hahn J.H."/>
            <person name="Sangsakoo G."/>
            <person name="Vanavichit A."/>
            <person name="de Mattos Luiz.A.T."/>
            <person name="Zimmer P.D."/>
            <person name="Malone G."/>
            <person name="Dellagostin O."/>
            <person name="de Oliveira A.C."/>
            <person name="Bevan M."/>
            <person name="Bancroft I."/>
            <person name="Minx P."/>
            <person name="Cordum H."/>
            <person name="Wilson R."/>
            <person name="Cheng Z."/>
            <person name="Jin W."/>
            <person name="Jiang J."/>
            <person name="Leong S.A."/>
            <person name="Iwama H."/>
            <person name="Gojobori T."/>
            <person name="Itoh T."/>
            <person name="Niimura Y."/>
            <person name="Fujii Y."/>
            <person name="Habara T."/>
            <person name="Sakai H."/>
            <person name="Sato Y."/>
            <person name="Wilson G."/>
            <person name="Kumar K."/>
            <person name="McCouch S."/>
            <person name="Juretic N."/>
            <person name="Hoen D."/>
            <person name="Wright S."/>
            <person name="Bruskiewich R."/>
            <person name="Bureau T."/>
            <person name="Miyao A."/>
            <person name="Hirochika H."/>
            <person name="Nishikawa T."/>
            <person name="Kadowaki K."/>
            <person name="Sugiura M."/>
            <person name="Burr B."/>
            <person name="Sasaki T."/>
        </authorList>
    </citation>
    <scope>NUCLEOTIDE SEQUENCE [LARGE SCALE GENOMIC DNA]</scope>
    <source>
        <strain evidence="2">cv. Nipponbare</strain>
    </source>
</reference>
<keyword evidence="2" id="KW-1185">Reference proteome</keyword>
<dbReference type="PaxDb" id="39947-A0A0P0WEP5"/>
<dbReference type="AlphaFoldDB" id="A0A0P0WEP5"/>
<evidence type="ECO:0000313" key="2">
    <source>
        <dbReference type="Proteomes" id="UP000059680"/>
    </source>
</evidence>
<sequence>MGFRRSTTLRMGFCRKYGFRRIKVVYRSIALANRWKVLLRERERVELNVWLEKLKQKMKELRPGDVLPDNALV</sequence>
<reference evidence="1 2" key="2">
    <citation type="journal article" date="2013" name="Plant Cell Physiol.">
        <title>Rice Annotation Project Database (RAP-DB): an integrative and interactive database for rice genomics.</title>
        <authorList>
            <person name="Sakai H."/>
            <person name="Lee S.S."/>
            <person name="Tanaka T."/>
            <person name="Numa H."/>
            <person name="Kim J."/>
            <person name="Kawahara Y."/>
            <person name="Wakimoto H."/>
            <person name="Yang C.C."/>
            <person name="Iwamoto M."/>
            <person name="Abe T."/>
            <person name="Yamada Y."/>
            <person name="Muto A."/>
            <person name="Inokuchi H."/>
            <person name="Ikemura T."/>
            <person name="Matsumoto T."/>
            <person name="Sasaki T."/>
            <person name="Itoh T."/>
        </authorList>
    </citation>
    <scope>NUCLEOTIDE SEQUENCE [LARGE SCALE GENOMIC DNA]</scope>
    <source>
        <strain evidence="2">cv. Nipponbare</strain>
    </source>
</reference>
<accession>A0A0P0WEP5</accession>
<protein>
    <submittedName>
        <fullName evidence="1">Os04g0599350 protein</fullName>
    </submittedName>
</protein>
<dbReference type="Proteomes" id="UP000059680">
    <property type="component" value="Chromosome 4"/>
</dbReference>
<name>A0A0P0WEP5_ORYSJ</name>
<organism evidence="1 2">
    <name type="scientific">Oryza sativa subsp. japonica</name>
    <name type="common">Rice</name>
    <dbReference type="NCBI Taxonomy" id="39947"/>
    <lineage>
        <taxon>Eukaryota</taxon>
        <taxon>Viridiplantae</taxon>
        <taxon>Streptophyta</taxon>
        <taxon>Embryophyta</taxon>
        <taxon>Tracheophyta</taxon>
        <taxon>Spermatophyta</taxon>
        <taxon>Magnoliopsida</taxon>
        <taxon>Liliopsida</taxon>
        <taxon>Poales</taxon>
        <taxon>Poaceae</taxon>
        <taxon>BOP clade</taxon>
        <taxon>Oryzoideae</taxon>
        <taxon>Oryzeae</taxon>
        <taxon>Oryzinae</taxon>
        <taxon>Oryza</taxon>
        <taxon>Oryza sativa</taxon>
    </lineage>
</organism>
<gene>
    <name evidence="1" type="ordered locus">Os04g0599350</name>
    <name evidence="1" type="ORF">OSNPB_040599350</name>
</gene>